<dbReference type="PANTHER" id="PTHR43095:SF2">
    <property type="entry name" value="GLUCONOKINASE"/>
    <property type="match status" value="1"/>
</dbReference>
<dbReference type="KEGG" id="pseg:D3H65_31430"/>
<dbReference type="RefSeq" id="WP_119054724.1">
    <property type="nucleotide sequence ID" value="NZ_CP032157.1"/>
</dbReference>
<feature type="domain" description="Carbohydrate kinase FGGY N-terminal" evidence="5">
    <location>
        <begin position="9"/>
        <end position="250"/>
    </location>
</feature>
<dbReference type="PROSITE" id="PS00933">
    <property type="entry name" value="FGGY_KINASES_1"/>
    <property type="match status" value="1"/>
</dbReference>
<evidence type="ECO:0000256" key="1">
    <source>
        <dbReference type="ARBA" id="ARBA00009156"/>
    </source>
</evidence>
<dbReference type="GO" id="GO:0016773">
    <property type="term" value="F:phosphotransferase activity, alcohol group as acceptor"/>
    <property type="evidence" value="ECO:0007669"/>
    <property type="project" value="InterPro"/>
</dbReference>
<dbReference type="InterPro" id="IPR043129">
    <property type="entry name" value="ATPase_NBD"/>
</dbReference>
<dbReference type="EMBL" id="CP032157">
    <property type="protein sequence ID" value="AXY78848.1"/>
    <property type="molecule type" value="Genomic_DNA"/>
</dbReference>
<keyword evidence="2 4" id="KW-0808">Transferase</keyword>
<evidence type="ECO:0000259" key="5">
    <source>
        <dbReference type="Pfam" id="PF00370"/>
    </source>
</evidence>
<proteinExistence type="inferred from homology"/>
<dbReference type="InterPro" id="IPR050406">
    <property type="entry name" value="FGGY_Carb_Kinase"/>
</dbReference>
<dbReference type="GO" id="GO:0005975">
    <property type="term" value="P:carbohydrate metabolic process"/>
    <property type="evidence" value="ECO:0007669"/>
    <property type="project" value="InterPro"/>
</dbReference>
<gene>
    <name evidence="7" type="ORF">D3H65_31430</name>
</gene>
<dbReference type="PIRSF" id="PIRSF000538">
    <property type="entry name" value="GlpK"/>
    <property type="match status" value="1"/>
</dbReference>
<dbReference type="CDD" id="cd07770">
    <property type="entry name" value="ASKHA_NBD_FGGY_GntK"/>
    <property type="match status" value="1"/>
</dbReference>
<dbReference type="SUPFAM" id="SSF53067">
    <property type="entry name" value="Actin-like ATPase domain"/>
    <property type="match status" value="2"/>
</dbReference>
<dbReference type="AlphaFoldDB" id="A0A3B7MXK2"/>
<feature type="domain" description="Carbohydrate kinase FGGY C-terminal" evidence="6">
    <location>
        <begin position="260"/>
        <end position="449"/>
    </location>
</feature>
<protein>
    <submittedName>
        <fullName evidence="7">Gluconate kinase</fullName>
    </submittedName>
</protein>
<dbReference type="InterPro" id="IPR018485">
    <property type="entry name" value="FGGY_C"/>
</dbReference>
<dbReference type="InterPro" id="IPR018484">
    <property type="entry name" value="FGGY_N"/>
</dbReference>
<sequence length="499" mass="54788">MSTKPAQHIIGVDIGTTNTKAIAFTVEGTVIAQASITYMPLVTAAEEHELDVEILFNAVVQTIQQVTAQTGSSFLLGIAFSSAMHSLLAVDQAGKPLTNLITWADLRSSDQAARLKESDAGKLIYQRTGTPIHPMSPLCKLLWMKEQRPDIFAAAHKFIGIKELVFFRFFGQYLIDHSIASATGLFDIYDVDWNKEALLVTGLSADRLSTPVSPTHIVTGISAAYATMLGIGQDTPFIPGASDGCLANVGSGAMQPGDVSLTIGTSGAVRMMAHQPQHDVKERIFNYILTEQWYVSGGPINNGAVLLKWYAEHFLHRTFHHTEDFEWFLQQASEVPAGAEGLVFLPYVQGERAPVWDAAAKGVFFGIHARHTQAHFMRAIVEGINFALYQVTQSLEETIGPVTNIYASGGFTKSPHWLQWMADLFGKKIIVSSAADASATGAAILGLKAIGKIDDLHFRAKTTQPGEHFLPHEQQREAYLHNYRIYAMLYDRLKDVFHS</sequence>
<dbReference type="InterPro" id="IPR000577">
    <property type="entry name" value="Carb_kinase_FGGY"/>
</dbReference>
<dbReference type="PANTHER" id="PTHR43095">
    <property type="entry name" value="SUGAR KINASE"/>
    <property type="match status" value="1"/>
</dbReference>
<dbReference type="Pfam" id="PF00370">
    <property type="entry name" value="FGGY_N"/>
    <property type="match status" value="1"/>
</dbReference>
<dbReference type="Pfam" id="PF02782">
    <property type="entry name" value="FGGY_C"/>
    <property type="match status" value="1"/>
</dbReference>
<name>A0A3B7MXK2_9BACT</name>
<evidence type="ECO:0000256" key="3">
    <source>
        <dbReference type="ARBA" id="ARBA00022777"/>
    </source>
</evidence>
<evidence type="ECO:0000256" key="2">
    <source>
        <dbReference type="ARBA" id="ARBA00022679"/>
    </source>
</evidence>
<evidence type="ECO:0000259" key="6">
    <source>
        <dbReference type="Pfam" id="PF02782"/>
    </source>
</evidence>
<evidence type="ECO:0000256" key="4">
    <source>
        <dbReference type="RuleBase" id="RU003733"/>
    </source>
</evidence>
<organism evidence="7 8">
    <name type="scientific">Paraflavitalea soli</name>
    <dbReference type="NCBI Taxonomy" id="2315862"/>
    <lineage>
        <taxon>Bacteria</taxon>
        <taxon>Pseudomonadati</taxon>
        <taxon>Bacteroidota</taxon>
        <taxon>Chitinophagia</taxon>
        <taxon>Chitinophagales</taxon>
        <taxon>Chitinophagaceae</taxon>
        <taxon>Paraflavitalea</taxon>
    </lineage>
</organism>
<dbReference type="InterPro" id="IPR018483">
    <property type="entry name" value="Carb_kinase_FGGY_CS"/>
</dbReference>
<evidence type="ECO:0000313" key="8">
    <source>
        <dbReference type="Proteomes" id="UP000263900"/>
    </source>
</evidence>
<dbReference type="OrthoDB" id="9805576at2"/>
<accession>A0A3B7MXK2</accession>
<reference evidence="7 8" key="1">
    <citation type="submission" date="2018-09" db="EMBL/GenBank/DDBJ databases">
        <title>Genome sequencing of strain 6GH32-13.</title>
        <authorList>
            <person name="Weon H.-Y."/>
            <person name="Heo J."/>
            <person name="Kwon S.-W."/>
        </authorList>
    </citation>
    <scope>NUCLEOTIDE SEQUENCE [LARGE SCALE GENOMIC DNA]</scope>
    <source>
        <strain evidence="7 8">5GH32-13</strain>
    </source>
</reference>
<keyword evidence="8" id="KW-1185">Reference proteome</keyword>
<comment type="similarity">
    <text evidence="1 4">Belongs to the FGGY kinase family.</text>
</comment>
<dbReference type="Gene3D" id="3.30.420.40">
    <property type="match status" value="2"/>
</dbReference>
<keyword evidence="3 4" id="KW-0418">Kinase</keyword>
<evidence type="ECO:0000313" key="7">
    <source>
        <dbReference type="EMBL" id="AXY78848.1"/>
    </source>
</evidence>
<dbReference type="GO" id="GO:0016301">
    <property type="term" value="F:kinase activity"/>
    <property type="evidence" value="ECO:0007669"/>
    <property type="project" value="UniProtKB-KW"/>
</dbReference>
<dbReference type="PROSITE" id="PS00445">
    <property type="entry name" value="FGGY_KINASES_2"/>
    <property type="match status" value="1"/>
</dbReference>
<dbReference type="Proteomes" id="UP000263900">
    <property type="component" value="Chromosome"/>
</dbReference>